<dbReference type="OrthoDB" id="10039134at2759"/>
<evidence type="ECO:0000256" key="6">
    <source>
        <dbReference type="ARBA" id="ARBA00023163"/>
    </source>
</evidence>
<dbReference type="CDD" id="cd11427">
    <property type="entry name" value="bHLH_TS_NeuroD"/>
    <property type="match status" value="1"/>
</dbReference>
<evidence type="ECO:0000313" key="10">
    <source>
        <dbReference type="EMBL" id="KRX98777.1"/>
    </source>
</evidence>
<proteinExistence type="predicted"/>
<dbReference type="AlphaFoldDB" id="A0A0V0YG67"/>
<dbReference type="InterPro" id="IPR022575">
    <property type="entry name" value="NeuroD_DUF"/>
</dbReference>
<feature type="region of interest" description="Disordered" evidence="8">
    <location>
        <begin position="21"/>
        <end position="55"/>
    </location>
</feature>
<keyword evidence="6" id="KW-0804">Transcription</keyword>
<evidence type="ECO:0000313" key="13">
    <source>
        <dbReference type="EMBL" id="KRZ45843.1"/>
    </source>
</evidence>
<keyword evidence="15" id="KW-1185">Reference proteome</keyword>
<evidence type="ECO:0000313" key="14">
    <source>
        <dbReference type="Proteomes" id="UP000054632"/>
    </source>
</evidence>
<evidence type="ECO:0000256" key="5">
    <source>
        <dbReference type="ARBA" id="ARBA00023125"/>
    </source>
</evidence>
<accession>A0A0V0YG67</accession>
<dbReference type="GO" id="GO:0000981">
    <property type="term" value="F:DNA-binding transcription factor activity, RNA polymerase II-specific"/>
    <property type="evidence" value="ECO:0007669"/>
    <property type="project" value="TreeGrafter"/>
</dbReference>
<evidence type="ECO:0000256" key="2">
    <source>
        <dbReference type="ARBA" id="ARBA00022782"/>
    </source>
</evidence>
<dbReference type="GO" id="GO:0046983">
    <property type="term" value="F:protein dimerization activity"/>
    <property type="evidence" value="ECO:0007669"/>
    <property type="project" value="InterPro"/>
</dbReference>
<evidence type="ECO:0000256" key="8">
    <source>
        <dbReference type="SAM" id="MobiDB-lite"/>
    </source>
</evidence>
<dbReference type="InterPro" id="IPR036638">
    <property type="entry name" value="HLH_DNA-bd_sf"/>
</dbReference>
<dbReference type="Proteomes" id="UP000054632">
    <property type="component" value="Unassembled WGS sequence"/>
</dbReference>
<name>A0A0V0YG67_TRIPS</name>
<dbReference type="STRING" id="6337.A0A0V0YG67"/>
<dbReference type="GO" id="GO:0005634">
    <property type="term" value="C:nucleus"/>
    <property type="evidence" value="ECO:0007669"/>
    <property type="project" value="TreeGrafter"/>
</dbReference>
<dbReference type="InterPro" id="IPR011598">
    <property type="entry name" value="bHLH_dom"/>
</dbReference>
<dbReference type="Pfam" id="PF12533">
    <property type="entry name" value="Neuro_bHLH"/>
    <property type="match status" value="1"/>
</dbReference>
<evidence type="ECO:0000313" key="12">
    <source>
        <dbReference type="EMBL" id="KRZ32421.1"/>
    </source>
</evidence>
<keyword evidence="7" id="KW-0539">Nucleus</keyword>
<dbReference type="Proteomes" id="UP000054805">
    <property type="component" value="Unassembled WGS sequence"/>
</dbReference>
<dbReference type="Gene3D" id="4.10.280.10">
    <property type="entry name" value="Helix-loop-helix DNA-binding domain"/>
    <property type="match status" value="1"/>
</dbReference>
<sequence length="287" mass="31595">MLLFIKLLTREHVSIEENVERKMSTAGSDSRSVASNSEINYPTGTGYDNTASNRSKLLRRSKANARERSRMHGLNNALDTLRAVVPLAAHHQKLSKIETLRLARNYIGALTRILHSNKQPSNLEFAYILSRGLSQTTTNLIASNLHVHPRVLVTESATPTVHPMSQVQNFTHGCWPACMPVCESFHQSTAGPPAYTGAEVSFGNDFTPQIWNQSNPMPGTSAVGFDYACSPGSAVGADFNPATYMEHTSQWIQPASSVTTESQFLLDHSSSMQQQVNGESYSNYTDY</sequence>
<dbReference type="Proteomes" id="UP000054826">
    <property type="component" value="Unassembled WGS sequence"/>
</dbReference>
<gene>
    <name evidence="10" type="primary">cnd-1</name>
    <name evidence="11" type="ORF">T4A_7948</name>
    <name evidence="12" type="ORF">T4B_5471</name>
    <name evidence="13" type="ORF">T4C_11279</name>
    <name evidence="10" type="ORF">T4E_2592</name>
</gene>
<dbReference type="Pfam" id="PF00010">
    <property type="entry name" value="HLH"/>
    <property type="match status" value="1"/>
</dbReference>
<dbReference type="GO" id="GO:0007423">
    <property type="term" value="P:sensory organ development"/>
    <property type="evidence" value="ECO:0007669"/>
    <property type="project" value="TreeGrafter"/>
</dbReference>
<dbReference type="EMBL" id="JYDR01000002">
    <property type="protein sequence ID" value="KRY79042.1"/>
    <property type="molecule type" value="Genomic_DNA"/>
</dbReference>
<keyword evidence="2" id="KW-0221">Differentiation</keyword>
<dbReference type="SMART" id="SM00353">
    <property type="entry name" value="HLH"/>
    <property type="match status" value="1"/>
</dbReference>
<dbReference type="EMBL" id="JYDU01000019">
    <property type="protein sequence ID" value="KRX98777.1"/>
    <property type="molecule type" value="Genomic_DNA"/>
</dbReference>
<evidence type="ECO:0000256" key="1">
    <source>
        <dbReference type="ARBA" id="ARBA00022473"/>
    </source>
</evidence>
<dbReference type="PANTHER" id="PTHR19290:SF134">
    <property type="entry name" value="NEUROGENIC DIFFERENTIATION FACTOR 1"/>
    <property type="match status" value="1"/>
</dbReference>
<keyword evidence="1" id="KW-0217">Developmental protein</keyword>
<feature type="compositionally biased region" description="Polar residues" evidence="8">
    <location>
        <begin position="25"/>
        <end position="55"/>
    </location>
</feature>
<keyword evidence="4" id="KW-0805">Transcription regulation</keyword>
<evidence type="ECO:0000256" key="3">
    <source>
        <dbReference type="ARBA" id="ARBA00022902"/>
    </source>
</evidence>
<keyword evidence="3" id="KW-0524">Neurogenesis</keyword>
<comment type="caution">
    <text evidence="10">The sequence shown here is derived from an EMBL/GenBank/DDBJ whole genome shotgun (WGS) entry which is preliminary data.</text>
</comment>
<dbReference type="GO" id="GO:0070888">
    <property type="term" value="F:E-box binding"/>
    <property type="evidence" value="ECO:0007669"/>
    <property type="project" value="TreeGrafter"/>
</dbReference>
<dbReference type="PANTHER" id="PTHR19290">
    <property type="entry name" value="BASIC HELIX-LOOP-HELIX PROTEIN NEUROGENIN-RELATED"/>
    <property type="match status" value="1"/>
</dbReference>
<evidence type="ECO:0000256" key="7">
    <source>
        <dbReference type="ARBA" id="ARBA00023242"/>
    </source>
</evidence>
<dbReference type="GO" id="GO:0045944">
    <property type="term" value="P:positive regulation of transcription by RNA polymerase II"/>
    <property type="evidence" value="ECO:0007669"/>
    <property type="project" value="TreeGrafter"/>
</dbReference>
<dbReference type="EMBL" id="JYDS01000016">
    <property type="protein sequence ID" value="KRZ32421.1"/>
    <property type="molecule type" value="Genomic_DNA"/>
</dbReference>
<dbReference type="EMBL" id="JYDV01000002">
    <property type="protein sequence ID" value="KRZ45843.1"/>
    <property type="molecule type" value="Genomic_DNA"/>
</dbReference>
<dbReference type="GO" id="GO:0061564">
    <property type="term" value="P:axon development"/>
    <property type="evidence" value="ECO:0007669"/>
    <property type="project" value="TreeGrafter"/>
</dbReference>
<organism evidence="10 16">
    <name type="scientific">Trichinella pseudospiralis</name>
    <name type="common">Parasitic roundworm</name>
    <dbReference type="NCBI Taxonomy" id="6337"/>
    <lineage>
        <taxon>Eukaryota</taxon>
        <taxon>Metazoa</taxon>
        <taxon>Ecdysozoa</taxon>
        <taxon>Nematoda</taxon>
        <taxon>Enoplea</taxon>
        <taxon>Dorylaimia</taxon>
        <taxon>Trichinellida</taxon>
        <taxon>Trichinellidae</taxon>
        <taxon>Trichinella</taxon>
    </lineage>
</organism>
<evidence type="ECO:0000313" key="11">
    <source>
        <dbReference type="EMBL" id="KRY79042.1"/>
    </source>
</evidence>
<protein>
    <submittedName>
        <fullName evidence="10">Neurogenic differentiation factor 1</fullName>
    </submittedName>
</protein>
<feature type="domain" description="BHLH" evidence="9">
    <location>
        <begin position="58"/>
        <end position="110"/>
    </location>
</feature>
<dbReference type="Proteomes" id="UP000054815">
    <property type="component" value="Unassembled WGS sequence"/>
</dbReference>
<dbReference type="InterPro" id="IPR050359">
    <property type="entry name" value="bHLH_transcription_factors"/>
</dbReference>
<dbReference type="PROSITE" id="PS50888">
    <property type="entry name" value="BHLH"/>
    <property type="match status" value="1"/>
</dbReference>
<dbReference type="SUPFAM" id="SSF47459">
    <property type="entry name" value="HLH, helix-loop-helix DNA-binding domain"/>
    <property type="match status" value="1"/>
</dbReference>
<reference evidence="14 15" key="1">
    <citation type="submission" date="2015-01" db="EMBL/GenBank/DDBJ databases">
        <title>Evolution of Trichinella species and genotypes.</title>
        <authorList>
            <person name="Korhonen P.K."/>
            <person name="Edoardo P."/>
            <person name="Giuseppe L.R."/>
            <person name="Gasser R.B."/>
        </authorList>
    </citation>
    <scope>NUCLEOTIDE SEQUENCE [LARGE SCALE GENOMIC DNA]</scope>
    <source>
        <strain evidence="11">ISS13</strain>
        <strain evidence="10">ISS141</strain>
        <strain evidence="13">ISS176</strain>
        <strain evidence="12">ISS588</strain>
    </source>
</reference>
<evidence type="ECO:0000313" key="15">
    <source>
        <dbReference type="Proteomes" id="UP000054805"/>
    </source>
</evidence>
<keyword evidence="5" id="KW-0238">DNA-binding</keyword>
<evidence type="ECO:0000256" key="4">
    <source>
        <dbReference type="ARBA" id="ARBA00023015"/>
    </source>
</evidence>
<evidence type="ECO:0000259" key="9">
    <source>
        <dbReference type="PROSITE" id="PS50888"/>
    </source>
</evidence>
<evidence type="ECO:0000313" key="16">
    <source>
        <dbReference type="Proteomes" id="UP000054815"/>
    </source>
</evidence>